<gene>
    <name evidence="1" type="ORF">MAR_013025</name>
</gene>
<proteinExistence type="predicted"/>
<name>A0ABY7G2T0_MYAAR</name>
<evidence type="ECO:0000313" key="1">
    <source>
        <dbReference type="EMBL" id="WAR27321.1"/>
    </source>
</evidence>
<keyword evidence="2" id="KW-1185">Reference proteome</keyword>
<dbReference type="Proteomes" id="UP001164746">
    <property type="component" value="Chromosome 15"/>
</dbReference>
<sequence>MDVHCKDCSQVSTPVGRARAMMHTCSGHQGCATGYNETINVWKMGSRVINSSFNTTSKHMGTSFGLNCPEVSIGCLTSLVKSSYLEEIKKT</sequence>
<evidence type="ECO:0000313" key="2">
    <source>
        <dbReference type="Proteomes" id="UP001164746"/>
    </source>
</evidence>
<accession>A0ABY7G2T0</accession>
<reference evidence="1" key="1">
    <citation type="submission" date="2022-11" db="EMBL/GenBank/DDBJ databases">
        <title>Centuries of genome instability and evolution in soft-shell clam transmissible cancer (bioRxiv).</title>
        <authorList>
            <person name="Hart S.F.M."/>
            <person name="Yonemitsu M.A."/>
            <person name="Giersch R.M."/>
            <person name="Beal B.F."/>
            <person name="Arriagada G."/>
            <person name="Davis B.W."/>
            <person name="Ostrander E.A."/>
            <person name="Goff S.P."/>
            <person name="Metzger M.J."/>
        </authorList>
    </citation>
    <scope>NUCLEOTIDE SEQUENCE</scope>
    <source>
        <strain evidence="1">MELC-2E11</strain>
        <tissue evidence="1">Siphon/mantle</tissue>
    </source>
</reference>
<organism evidence="1 2">
    <name type="scientific">Mya arenaria</name>
    <name type="common">Soft-shell clam</name>
    <dbReference type="NCBI Taxonomy" id="6604"/>
    <lineage>
        <taxon>Eukaryota</taxon>
        <taxon>Metazoa</taxon>
        <taxon>Spiralia</taxon>
        <taxon>Lophotrochozoa</taxon>
        <taxon>Mollusca</taxon>
        <taxon>Bivalvia</taxon>
        <taxon>Autobranchia</taxon>
        <taxon>Heteroconchia</taxon>
        <taxon>Euheterodonta</taxon>
        <taxon>Imparidentia</taxon>
        <taxon>Neoheterodontei</taxon>
        <taxon>Myida</taxon>
        <taxon>Myoidea</taxon>
        <taxon>Myidae</taxon>
        <taxon>Mya</taxon>
    </lineage>
</organism>
<protein>
    <submittedName>
        <fullName evidence="1">Uncharacterized protein</fullName>
    </submittedName>
</protein>
<dbReference type="EMBL" id="CP111026">
    <property type="protein sequence ID" value="WAR27321.1"/>
    <property type="molecule type" value="Genomic_DNA"/>
</dbReference>